<dbReference type="InterPro" id="IPR000917">
    <property type="entry name" value="Sulfatase_N"/>
</dbReference>
<evidence type="ECO:0000313" key="8">
    <source>
        <dbReference type="EMBL" id="VAW50506.1"/>
    </source>
</evidence>
<dbReference type="GO" id="GO:0005886">
    <property type="term" value="C:plasma membrane"/>
    <property type="evidence" value="ECO:0007669"/>
    <property type="project" value="UniProtKB-SubCell"/>
</dbReference>
<keyword evidence="3 6" id="KW-0812">Transmembrane</keyword>
<comment type="subcellular location">
    <subcellularLocation>
        <location evidence="1">Cell membrane</location>
        <topology evidence="1">Multi-pass membrane protein</topology>
    </subcellularLocation>
</comment>
<protein>
    <submittedName>
        <fullName evidence="8">Phosphatidylglycerol--membrane-oligosaccharide glycerophosphotransferase</fullName>
        <ecNumber evidence="8">2.7.8.20</ecNumber>
    </submittedName>
</protein>
<dbReference type="Pfam" id="PF00884">
    <property type="entry name" value="Sulfatase"/>
    <property type="match status" value="1"/>
</dbReference>
<evidence type="ECO:0000256" key="3">
    <source>
        <dbReference type="ARBA" id="ARBA00022692"/>
    </source>
</evidence>
<gene>
    <name evidence="8" type="ORF">MNBD_GAMMA05-909</name>
</gene>
<dbReference type="InterPro" id="IPR012160">
    <property type="entry name" value="LtaS-like"/>
</dbReference>
<keyword evidence="4 6" id="KW-1133">Transmembrane helix</keyword>
<evidence type="ECO:0000259" key="7">
    <source>
        <dbReference type="Pfam" id="PF00884"/>
    </source>
</evidence>
<feature type="domain" description="Sulfatase N-terminal" evidence="7">
    <location>
        <begin position="289"/>
        <end position="562"/>
    </location>
</feature>
<proteinExistence type="predicted"/>
<evidence type="ECO:0000256" key="2">
    <source>
        <dbReference type="ARBA" id="ARBA00022475"/>
    </source>
</evidence>
<dbReference type="SUPFAM" id="SSF53649">
    <property type="entry name" value="Alkaline phosphatase-like"/>
    <property type="match status" value="1"/>
</dbReference>
<dbReference type="InterPro" id="IPR017850">
    <property type="entry name" value="Alkaline_phosphatase_core_sf"/>
</dbReference>
<name>A0A3B0X1J0_9ZZZZ</name>
<evidence type="ECO:0000256" key="5">
    <source>
        <dbReference type="ARBA" id="ARBA00023136"/>
    </source>
</evidence>
<feature type="transmembrane region" description="Helical" evidence="6">
    <location>
        <begin position="96"/>
        <end position="116"/>
    </location>
</feature>
<dbReference type="Gene3D" id="3.40.720.10">
    <property type="entry name" value="Alkaline Phosphatase, subunit A"/>
    <property type="match status" value="1"/>
</dbReference>
<evidence type="ECO:0000256" key="6">
    <source>
        <dbReference type="SAM" id="Phobius"/>
    </source>
</evidence>
<sequence length="649" mass="74214">MLSIIQKKEFFSFLHPARELWFWWLTLLAIFTSGRVVFFIYFYERIKDSDSALWLTFVHGFRMDIISACALLLLPAIILLSSPVSLAKISNQILKLYFLIVILIAIYMEHATLPFINEYDVRPNVIFINYLKYPKEVLATIWPLYKLELFFAFLMMAVATYWLLHRRRISFMPVLTTPVWKRLVLLLPVMLVLVIGVRSSFGHRPANPSDAIYSGNRLLNEVTKNTLHSVLYAVYSDMKHGGSAKIYGSMKQDVAFNRVRKRLHIASSQTTDSPFRRVEKSHFESRRAKNLVILLEESLGAQFVGSLNPNEHRNITPNIDKLSQEGIFFKKLYSNGTRSIRGISGTVAGFLATPGKGVVKRNQAQKDFFTIAQLLEPRGYKRSFFYGGESRFDNMRSWFSGNGFNEIYDEASFNKDDFHGTWGVDDVTVVEKADAYYKNLSDKGENFVSVIFSTTNHKPFDFPAGRIELVEGVPEKSVENAIKYADYAIGHFIDLAKKSGYYEDTIFLVIADHNIRVYGDDILPVDMFHIPGLIIGGGIEPVQIDSVTSQPDLLATVLDLMGESFEYPILGKSVFSENKSDVSLLQFHDIYGLRYKNEIAVFQPGTPVETYLIDKNDRLRLTKHNVELEKDNLAFITTLDALYQKKLFH</sequence>
<dbReference type="EMBL" id="UOFE01000003">
    <property type="protein sequence ID" value="VAW50506.1"/>
    <property type="molecule type" value="Genomic_DNA"/>
</dbReference>
<dbReference type="PANTHER" id="PTHR47371">
    <property type="entry name" value="LIPOTEICHOIC ACID SYNTHASE"/>
    <property type="match status" value="1"/>
</dbReference>
<dbReference type="GO" id="GO:0008960">
    <property type="term" value="F:phosphatidylglycerol-membrane-oligosaccharide glycerophosphotransferase activity"/>
    <property type="evidence" value="ECO:0007669"/>
    <property type="project" value="UniProtKB-EC"/>
</dbReference>
<organism evidence="8">
    <name type="scientific">hydrothermal vent metagenome</name>
    <dbReference type="NCBI Taxonomy" id="652676"/>
    <lineage>
        <taxon>unclassified sequences</taxon>
        <taxon>metagenomes</taxon>
        <taxon>ecological metagenomes</taxon>
    </lineage>
</organism>
<feature type="transmembrane region" description="Helical" evidence="6">
    <location>
        <begin position="144"/>
        <end position="163"/>
    </location>
</feature>
<reference evidence="8" key="1">
    <citation type="submission" date="2018-06" db="EMBL/GenBank/DDBJ databases">
        <authorList>
            <person name="Zhirakovskaya E."/>
        </authorList>
    </citation>
    <scope>NUCLEOTIDE SEQUENCE</scope>
</reference>
<dbReference type="AlphaFoldDB" id="A0A3B0X1J0"/>
<feature type="transmembrane region" description="Helical" evidence="6">
    <location>
        <begin position="63"/>
        <end position="84"/>
    </location>
</feature>
<dbReference type="CDD" id="cd16015">
    <property type="entry name" value="LTA_synthase"/>
    <property type="match status" value="1"/>
</dbReference>
<dbReference type="Gene3D" id="3.30.1120.80">
    <property type="match status" value="1"/>
</dbReference>
<feature type="transmembrane region" description="Helical" evidence="6">
    <location>
        <begin position="183"/>
        <end position="201"/>
    </location>
</feature>
<dbReference type="PANTHER" id="PTHR47371:SF3">
    <property type="entry name" value="PHOSPHOGLYCEROL TRANSFERASE I"/>
    <property type="match status" value="1"/>
</dbReference>
<keyword evidence="5 6" id="KW-0472">Membrane</keyword>
<dbReference type="EC" id="2.7.8.20" evidence="8"/>
<keyword evidence="2" id="KW-1003">Cell membrane</keyword>
<accession>A0A3B0X1J0</accession>
<dbReference type="InterPro" id="IPR050448">
    <property type="entry name" value="OpgB/LTA_synthase_biosynth"/>
</dbReference>
<evidence type="ECO:0000256" key="4">
    <source>
        <dbReference type="ARBA" id="ARBA00022989"/>
    </source>
</evidence>
<dbReference type="PIRSF" id="PIRSF005091">
    <property type="entry name" value="Mmb_sulf_HI1246"/>
    <property type="match status" value="1"/>
</dbReference>
<feature type="transmembrane region" description="Helical" evidence="6">
    <location>
        <begin position="21"/>
        <end position="43"/>
    </location>
</feature>
<keyword evidence="8" id="KW-0808">Transferase</keyword>
<evidence type="ECO:0000256" key="1">
    <source>
        <dbReference type="ARBA" id="ARBA00004651"/>
    </source>
</evidence>